<proteinExistence type="predicted"/>
<sequence>MERQAWVSMIQEATEARDFRELRSLRERAHEMFLRHLPTNPPFEWNGEVNRFHDLVIGRTIAMTECMVCEERNEQVPIPYAFLLFGSGGRMEQTLWSDQDSGLVYEDAPDEELRLRAELFFETLAGRVSANLELVGYPLCSGGVLCTNEKWRRPLSSYMQMVNGWLQNPDWENVRYLLIVADLRCIHGERYLADRLMGNLLSYVQKHPAMYGHMQQNTLHHKVSIGIFGQLIKERYGEDAGGVDVKYGAYIPIVNGVRLLALEAGIRATSTEGRIRSLMVGGHVPEDIGHDWLDALSIALRLRSTTPFQIEDGQYTSRGMLTPELLTRSRTSELKMCLRIAGELQKFVKKSVTTEIENSKRSGESE</sequence>
<dbReference type="Proteomes" id="UP001469365">
    <property type="component" value="Unassembled WGS sequence"/>
</dbReference>
<comment type="caution">
    <text evidence="2">The sequence shown here is derived from an EMBL/GenBank/DDBJ whole genome shotgun (WGS) entry which is preliminary data.</text>
</comment>
<dbReference type="RefSeq" id="WP_341413391.1">
    <property type="nucleotide sequence ID" value="NZ_JBBPCC010000001.1"/>
</dbReference>
<gene>
    <name evidence="2" type="ORF">WMW72_00225</name>
</gene>
<protein>
    <submittedName>
        <fullName evidence="2">DUF294 nucleotidyltransferase-like domain-containing protein</fullName>
    </submittedName>
</protein>
<evidence type="ECO:0000313" key="2">
    <source>
        <dbReference type="EMBL" id="MEK8126332.1"/>
    </source>
</evidence>
<dbReference type="InterPro" id="IPR018821">
    <property type="entry name" value="DUF294_put_nucleoTrafse_sb-bd"/>
</dbReference>
<feature type="domain" description="PH" evidence="1">
    <location>
        <begin position="1"/>
        <end position="15"/>
    </location>
</feature>
<name>A0ABU9DBV8_9BACL</name>
<accession>A0ABU9DBV8</accession>
<organism evidence="2 3">
    <name type="scientific">Paenibacillus filicis</name>
    <dbReference type="NCBI Taxonomy" id="669464"/>
    <lineage>
        <taxon>Bacteria</taxon>
        <taxon>Bacillati</taxon>
        <taxon>Bacillota</taxon>
        <taxon>Bacilli</taxon>
        <taxon>Bacillales</taxon>
        <taxon>Paenibacillaceae</taxon>
        <taxon>Paenibacillus</taxon>
    </lineage>
</organism>
<dbReference type="Pfam" id="PF10335">
    <property type="entry name" value="DUF294_C"/>
    <property type="match status" value="1"/>
</dbReference>
<dbReference type="Pfam" id="PF03445">
    <property type="entry name" value="DUF294"/>
    <property type="match status" value="1"/>
</dbReference>
<keyword evidence="3" id="KW-1185">Reference proteome</keyword>
<reference evidence="2 3" key="1">
    <citation type="submission" date="2024-04" db="EMBL/GenBank/DDBJ databases">
        <title>draft genome sequnece of Paenibacillus filicis.</title>
        <authorList>
            <person name="Kim D.-U."/>
        </authorList>
    </citation>
    <scope>NUCLEOTIDE SEQUENCE [LARGE SCALE GENOMIC DNA]</scope>
    <source>
        <strain evidence="2 3">KACC14197</strain>
    </source>
</reference>
<dbReference type="CDD" id="cd05401">
    <property type="entry name" value="NT_GlnE_GlnD_like"/>
    <property type="match status" value="1"/>
</dbReference>
<dbReference type="InterPro" id="IPR005105">
    <property type="entry name" value="GlnD_Uridyltrans_N"/>
</dbReference>
<dbReference type="PROSITE" id="PS50003">
    <property type="entry name" value="PH_DOMAIN"/>
    <property type="match status" value="1"/>
</dbReference>
<evidence type="ECO:0000259" key="1">
    <source>
        <dbReference type="PROSITE" id="PS50003"/>
    </source>
</evidence>
<dbReference type="InterPro" id="IPR001849">
    <property type="entry name" value="PH_domain"/>
</dbReference>
<evidence type="ECO:0000313" key="3">
    <source>
        <dbReference type="Proteomes" id="UP001469365"/>
    </source>
</evidence>
<dbReference type="EMBL" id="JBBPCC010000001">
    <property type="protein sequence ID" value="MEK8126332.1"/>
    <property type="molecule type" value="Genomic_DNA"/>
</dbReference>